<reference evidence="2 3" key="1">
    <citation type="journal article" date="2010" name="Appl. Environ. Microbiol.">
        <title>The genome sequence of the crenarchaeon Acidilobus saccharovorans supports a new order, Acidilobales, and suggests an important ecological role in terrestrial acidic hot springs.</title>
        <authorList>
            <person name="Mardanov A.V."/>
            <person name="Svetlitchnyi V.A."/>
            <person name="Beletsky A.V."/>
            <person name="Prokofeva M.I."/>
            <person name="Bonch-Osmolovskaya E.A."/>
            <person name="Ravin N.V."/>
            <person name="Skryabin K.G."/>
        </authorList>
    </citation>
    <scope>NUCLEOTIDE SEQUENCE [LARGE SCALE GENOMIC DNA]</scope>
    <source>
        <strain evidence="3">DSM 16705 / JCM 18335 / VKM B-2471 / 345-15</strain>
    </source>
</reference>
<proteinExistence type="predicted"/>
<keyword evidence="3" id="KW-1185">Reference proteome</keyword>
<dbReference type="KEGG" id="asc:ASAC_1299"/>
<feature type="domain" description="Transcription regulator PadR N-terminal" evidence="1">
    <location>
        <begin position="14"/>
        <end position="75"/>
    </location>
</feature>
<dbReference type="AlphaFoldDB" id="D9Q316"/>
<dbReference type="SUPFAM" id="SSF46785">
    <property type="entry name" value="Winged helix' DNA-binding domain"/>
    <property type="match status" value="1"/>
</dbReference>
<evidence type="ECO:0000313" key="2">
    <source>
        <dbReference type="EMBL" id="ADL19704.1"/>
    </source>
</evidence>
<dbReference type="eggNOG" id="arCOG00002">
    <property type="taxonomic scope" value="Archaea"/>
</dbReference>
<dbReference type="Gene3D" id="1.10.10.10">
    <property type="entry name" value="Winged helix-like DNA-binding domain superfamily/Winged helix DNA-binding domain"/>
    <property type="match status" value="1"/>
</dbReference>
<evidence type="ECO:0000259" key="1">
    <source>
        <dbReference type="Pfam" id="PF03551"/>
    </source>
</evidence>
<protein>
    <submittedName>
        <fullName evidence="2">Transcriptional regulator, PadR-like family</fullName>
    </submittedName>
</protein>
<dbReference type="InterPro" id="IPR005149">
    <property type="entry name" value="Tscrpt_reg_PadR_N"/>
</dbReference>
<dbReference type="EMBL" id="CP001742">
    <property type="protein sequence ID" value="ADL19704.1"/>
    <property type="molecule type" value="Genomic_DNA"/>
</dbReference>
<sequence length="140" mass="15923">MARGRRRGWLRPLVLSLLAKRPMNGMELMEEIYRLTGGLWRPSPGSIYPTLAELSDEGFISRRDDGRYELTERGLQLAQTLYMPLASALDPLVMLDNALTDLEEQLSESPTMLKDKLQRLLEARRRLDAIIEKLKGQAGP</sequence>
<name>D9Q316_ACIS3</name>
<gene>
    <name evidence="2" type="ordered locus">ASAC_1299</name>
</gene>
<dbReference type="Pfam" id="PF03551">
    <property type="entry name" value="PadR"/>
    <property type="match status" value="1"/>
</dbReference>
<evidence type="ECO:0000313" key="3">
    <source>
        <dbReference type="Proteomes" id="UP000000346"/>
    </source>
</evidence>
<dbReference type="InterPro" id="IPR036390">
    <property type="entry name" value="WH_DNA-bd_sf"/>
</dbReference>
<accession>D9Q316</accession>
<dbReference type="PANTHER" id="PTHR43252:SF2">
    <property type="entry name" value="TRANSCRIPTION REGULATOR, PADR-LIKE FAMILY"/>
    <property type="match status" value="1"/>
</dbReference>
<dbReference type="InterPro" id="IPR036388">
    <property type="entry name" value="WH-like_DNA-bd_sf"/>
</dbReference>
<dbReference type="STRING" id="666510.ASAC_1299"/>
<dbReference type="PANTHER" id="PTHR43252">
    <property type="entry name" value="TRANSCRIPTIONAL REGULATOR YQJI"/>
    <property type="match status" value="1"/>
</dbReference>
<organism evidence="2 3">
    <name type="scientific">Acidilobus saccharovorans (strain DSM 16705 / JCM 18335 / VKM B-2471 / 345-15)</name>
    <dbReference type="NCBI Taxonomy" id="666510"/>
    <lineage>
        <taxon>Archaea</taxon>
        <taxon>Thermoproteota</taxon>
        <taxon>Thermoprotei</taxon>
        <taxon>Acidilobales</taxon>
        <taxon>Acidilobaceae</taxon>
        <taxon>Acidilobus</taxon>
    </lineage>
</organism>
<dbReference type="HOGENOM" id="CLU_063440_1_3_2"/>
<dbReference type="InParanoid" id="D9Q316"/>
<dbReference type="Proteomes" id="UP000000346">
    <property type="component" value="Chromosome"/>
</dbReference>